<dbReference type="Proteomes" id="UP000295717">
    <property type="component" value="Unassembled WGS sequence"/>
</dbReference>
<dbReference type="RefSeq" id="WP_132977845.1">
    <property type="nucleotide sequence ID" value="NZ_SMAO01000007.1"/>
</dbReference>
<dbReference type="Pfam" id="PF03646">
    <property type="entry name" value="FlaG"/>
    <property type="match status" value="1"/>
</dbReference>
<gene>
    <name evidence="1" type="ORF">EDC35_107134</name>
</gene>
<keyword evidence="1" id="KW-0282">Flagellum</keyword>
<dbReference type="InterPro" id="IPR005186">
    <property type="entry name" value="FlaG"/>
</dbReference>
<sequence length="98" mass="11134">MSIESFTTSKESAETARLSSRVMQVEHSTMVDQIVESIDSFLQNLDRILEFDLDETSGLVAINVIDAKRHEIIRRISPEQALKLMARVRENGAWEMPA</sequence>
<dbReference type="InterPro" id="IPR035924">
    <property type="entry name" value="FlaG-like_sf"/>
</dbReference>
<keyword evidence="1" id="KW-0966">Cell projection</keyword>
<keyword evidence="2" id="KW-1185">Reference proteome</keyword>
<dbReference type="SUPFAM" id="SSF160214">
    <property type="entry name" value="FlaG-like"/>
    <property type="match status" value="1"/>
</dbReference>
<keyword evidence="1" id="KW-0969">Cilium</keyword>
<accession>A0A4R3MWA8</accession>
<evidence type="ECO:0000313" key="2">
    <source>
        <dbReference type="Proteomes" id="UP000295717"/>
    </source>
</evidence>
<reference evidence="1 2" key="1">
    <citation type="submission" date="2019-03" db="EMBL/GenBank/DDBJ databases">
        <title>Genomic Encyclopedia of Type Strains, Phase IV (KMG-IV): sequencing the most valuable type-strain genomes for metagenomic binning, comparative biology and taxonomic classification.</title>
        <authorList>
            <person name="Goeker M."/>
        </authorList>
    </citation>
    <scope>NUCLEOTIDE SEQUENCE [LARGE SCALE GENOMIC DNA]</scope>
    <source>
        <strain evidence="1 2">DSM 13587</strain>
    </source>
</reference>
<comment type="caution">
    <text evidence="1">The sequence shown here is derived from an EMBL/GenBank/DDBJ whole genome shotgun (WGS) entry which is preliminary data.</text>
</comment>
<organism evidence="1 2">
    <name type="scientific">Thiobaca trueperi</name>
    <dbReference type="NCBI Taxonomy" id="127458"/>
    <lineage>
        <taxon>Bacteria</taxon>
        <taxon>Pseudomonadati</taxon>
        <taxon>Pseudomonadota</taxon>
        <taxon>Gammaproteobacteria</taxon>
        <taxon>Chromatiales</taxon>
        <taxon>Chromatiaceae</taxon>
        <taxon>Thiobaca</taxon>
    </lineage>
</organism>
<dbReference type="Gene3D" id="3.30.160.170">
    <property type="entry name" value="FlaG-like"/>
    <property type="match status" value="1"/>
</dbReference>
<name>A0A4R3MWA8_9GAMM</name>
<dbReference type="PANTHER" id="PTHR37166">
    <property type="entry name" value="PROTEIN FLAG"/>
    <property type="match status" value="1"/>
</dbReference>
<evidence type="ECO:0000313" key="1">
    <source>
        <dbReference type="EMBL" id="TCT19806.1"/>
    </source>
</evidence>
<dbReference type="EMBL" id="SMAO01000007">
    <property type="protein sequence ID" value="TCT19806.1"/>
    <property type="molecule type" value="Genomic_DNA"/>
</dbReference>
<dbReference type="AlphaFoldDB" id="A0A4R3MWA8"/>
<dbReference type="PANTHER" id="PTHR37166:SF1">
    <property type="entry name" value="PROTEIN FLAG"/>
    <property type="match status" value="1"/>
</dbReference>
<dbReference type="OrthoDB" id="5741693at2"/>
<proteinExistence type="predicted"/>
<protein>
    <submittedName>
        <fullName evidence="1">Flagellar protein FlaG</fullName>
    </submittedName>
</protein>